<dbReference type="Pfam" id="PF13861">
    <property type="entry name" value="FLgD_tudor"/>
    <property type="match status" value="1"/>
</dbReference>
<name>A0A1V3NQN0_9GAMM</name>
<evidence type="ECO:0000256" key="4">
    <source>
        <dbReference type="ARBA" id="ARBA00024746"/>
    </source>
</evidence>
<dbReference type="RefSeq" id="WP_077277825.1">
    <property type="nucleotide sequence ID" value="NZ_MVBK01000021.1"/>
</dbReference>
<accession>A0A1V3NQN0</accession>
<feature type="domain" description="FlgD/Vpr Ig-like" evidence="6">
    <location>
        <begin position="116"/>
        <end position="178"/>
    </location>
</feature>
<keyword evidence="9" id="KW-1185">Reference proteome</keyword>
<evidence type="ECO:0000256" key="3">
    <source>
        <dbReference type="ARBA" id="ARBA00022795"/>
    </source>
</evidence>
<keyword evidence="8" id="KW-0966">Cell projection</keyword>
<dbReference type="EMBL" id="MVBK01000021">
    <property type="protein sequence ID" value="OOG27132.1"/>
    <property type="molecule type" value="Genomic_DNA"/>
</dbReference>
<keyword evidence="8" id="KW-0969">Cilium</keyword>
<dbReference type="OrthoDB" id="9785233at2"/>
<protein>
    <recommendedName>
        <fullName evidence="2 5">Basal-body rod modification protein FlgD</fullName>
    </recommendedName>
</protein>
<comment type="similarity">
    <text evidence="1 5">Belongs to the FlgD family.</text>
</comment>
<evidence type="ECO:0000256" key="2">
    <source>
        <dbReference type="ARBA" id="ARBA00016013"/>
    </source>
</evidence>
<dbReference type="Pfam" id="PF03963">
    <property type="entry name" value="FlgD"/>
    <property type="match status" value="1"/>
</dbReference>
<evidence type="ECO:0000259" key="6">
    <source>
        <dbReference type="Pfam" id="PF13860"/>
    </source>
</evidence>
<dbReference type="GO" id="GO:0044781">
    <property type="term" value="P:bacterial-type flagellum organization"/>
    <property type="evidence" value="ECO:0007669"/>
    <property type="project" value="UniProtKB-UniRule"/>
</dbReference>
<dbReference type="Pfam" id="PF13860">
    <property type="entry name" value="FlgD_ig"/>
    <property type="match status" value="1"/>
</dbReference>
<reference evidence="8 9" key="1">
    <citation type="submission" date="2017-02" db="EMBL/GenBank/DDBJ databases">
        <title>Genomic diversity within the haloalkaliphilic genus Thioalkalivibrio.</title>
        <authorList>
            <person name="Ahn A.-C."/>
            <person name="Meier-Kolthoff J."/>
            <person name="Overmars L."/>
            <person name="Richter M."/>
            <person name="Woyke T."/>
            <person name="Sorokin D.Y."/>
            <person name="Muyzer G."/>
        </authorList>
    </citation>
    <scope>NUCLEOTIDE SEQUENCE [LARGE SCALE GENOMIC DNA]</scope>
    <source>
        <strain evidence="8 9">ALJD</strain>
    </source>
</reference>
<sequence length="223" mass="24036">MSAITAETLAALGLKSHDGKSEKKTDRLGQTEFLKLMITQLENQDPFKPMESGEFLGQLAQFATVTGIEDLQKSFKQFGQTIYSGQTLQAAGLVDRHVMVPGDMMLTDPSPGVNGGVQVAASGDVTVSVYNQSGQLVRRIPMGTQEAGLREFHWDGRDANGAVMPPGIYEFRAEATSAGRTEALDMYLSARVESVSVGENQGSLTLRVEGVGEFDFSKVRQIG</sequence>
<dbReference type="Gene3D" id="2.30.30.910">
    <property type="match status" value="1"/>
</dbReference>
<dbReference type="InterPro" id="IPR005648">
    <property type="entry name" value="FlgD"/>
</dbReference>
<dbReference type="Proteomes" id="UP000189462">
    <property type="component" value="Unassembled WGS sequence"/>
</dbReference>
<keyword evidence="8" id="KW-0282">Flagellum</keyword>
<dbReference type="InterPro" id="IPR025965">
    <property type="entry name" value="FlgD/Vpr_Ig-like"/>
</dbReference>
<keyword evidence="3 5" id="KW-1005">Bacterial flagellum biogenesis</keyword>
<dbReference type="InterPro" id="IPR025963">
    <property type="entry name" value="FLgD_Tudor"/>
</dbReference>
<gene>
    <name evidence="8" type="ORF">B1C78_03885</name>
</gene>
<evidence type="ECO:0000256" key="5">
    <source>
        <dbReference type="RuleBase" id="RU362076"/>
    </source>
</evidence>
<proteinExistence type="inferred from homology"/>
<comment type="caution">
    <text evidence="8">The sequence shown here is derived from an EMBL/GenBank/DDBJ whole genome shotgun (WGS) entry which is preliminary data.</text>
</comment>
<evidence type="ECO:0000259" key="7">
    <source>
        <dbReference type="Pfam" id="PF13861"/>
    </source>
</evidence>
<dbReference type="AlphaFoldDB" id="A0A1V3NQN0"/>
<dbReference type="Gene3D" id="2.60.40.4070">
    <property type="match status" value="1"/>
</dbReference>
<evidence type="ECO:0000256" key="1">
    <source>
        <dbReference type="ARBA" id="ARBA00010577"/>
    </source>
</evidence>
<evidence type="ECO:0000313" key="8">
    <source>
        <dbReference type="EMBL" id="OOG27132.1"/>
    </source>
</evidence>
<feature type="domain" description="FlgD Tudor-like" evidence="7">
    <location>
        <begin position="86"/>
        <end position="220"/>
    </location>
</feature>
<comment type="function">
    <text evidence="4 5">Required for flagellar hook formation. May act as a scaffolding protein.</text>
</comment>
<organism evidence="8 9">
    <name type="scientific">Thioalkalivibrio denitrificans</name>
    <dbReference type="NCBI Taxonomy" id="108003"/>
    <lineage>
        <taxon>Bacteria</taxon>
        <taxon>Pseudomonadati</taxon>
        <taxon>Pseudomonadota</taxon>
        <taxon>Gammaproteobacteria</taxon>
        <taxon>Chromatiales</taxon>
        <taxon>Ectothiorhodospiraceae</taxon>
        <taxon>Thioalkalivibrio</taxon>
    </lineage>
</organism>
<dbReference type="STRING" id="108003.B1C78_03885"/>
<evidence type="ECO:0000313" key="9">
    <source>
        <dbReference type="Proteomes" id="UP000189462"/>
    </source>
</evidence>